<accession>A0A0A1DM90</accession>
<dbReference type="EMBL" id="CP009896">
    <property type="protein sequence ID" value="AIY17762.1"/>
    <property type="molecule type" value="Genomic_DNA"/>
</dbReference>
<dbReference type="Proteomes" id="UP000030300">
    <property type="component" value="Chromosome"/>
</dbReference>
<proteinExistence type="predicted"/>
<sequence>MPETRYAHEIEPHPGEGETVPLDRLVRYHYAQAQAWHLAFAEVVGDQEVGARLDFALGQFLGHARSAFLLDALAQGLAGQEAADWASVRNHSESAEIVWERAVHYGLNPDEIRSYETRRKDER</sequence>
<dbReference type="STRING" id="2045.KR76_15135"/>
<gene>
    <name evidence="1" type="ORF">KR76_15135</name>
</gene>
<name>A0A0A1DM90_NOCSI</name>
<protein>
    <submittedName>
        <fullName evidence="1">Uncharacterized protein</fullName>
    </submittedName>
</protein>
<dbReference type="AlphaFoldDB" id="A0A0A1DM90"/>
<evidence type="ECO:0000313" key="1">
    <source>
        <dbReference type="EMBL" id="AIY17762.1"/>
    </source>
</evidence>
<dbReference type="GeneID" id="96610183"/>
<dbReference type="HOGENOM" id="CLU_2012904_0_0_11"/>
<organism evidence="1 2">
    <name type="scientific">Nocardioides simplex</name>
    <name type="common">Arthrobacter simplex</name>
    <dbReference type="NCBI Taxonomy" id="2045"/>
    <lineage>
        <taxon>Bacteria</taxon>
        <taxon>Bacillati</taxon>
        <taxon>Actinomycetota</taxon>
        <taxon>Actinomycetes</taxon>
        <taxon>Propionibacteriales</taxon>
        <taxon>Nocardioidaceae</taxon>
        <taxon>Pimelobacter</taxon>
    </lineage>
</organism>
<dbReference type="KEGG" id="psim:KR76_15135"/>
<dbReference type="RefSeq" id="WP_038679424.1">
    <property type="nucleotide sequence ID" value="NZ_BJMC01000009.1"/>
</dbReference>
<evidence type="ECO:0000313" key="2">
    <source>
        <dbReference type="Proteomes" id="UP000030300"/>
    </source>
</evidence>
<reference evidence="1 2" key="1">
    <citation type="journal article" date="2015" name="Genome Announc.">
        <title>Complete Genome Sequence of Steroid-Transforming Nocardioides simplex VKM Ac-2033D.</title>
        <authorList>
            <person name="Shtratnikova V.Y."/>
            <person name="Schelkunov M.I."/>
            <person name="Pekov Y.A."/>
            <person name="Fokina V.V."/>
            <person name="Logacheva M.D."/>
            <person name="Sokolov S.L."/>
            <person name="Bragin E.Y."/>
            <person name="Ashapkin V.V."/>
            <person name="Donova M.V."/>
        </authorList>
    </citation>
    <scope>NUCLEOTIDE SEQUENCE [LARGE SCALE GENOMIC DNA]</scope>
    <source>
        <strain evidence="1 2">VKM Ac-2033D</strain>
    </source>
</reference>
<keyword evidence="2" id="KW-1185">Reference proteome</keyword>